<keyword evidence="2" id="KW-1185">Reference proteome</keyword>
<dbReference type="Proteomes" id="UP001348149">
    <property type="component" value="Unassembled WGS sequence"/>
</dbReference>
<organism evidence="1 2">
    <name type="scientific">Mesobacterium hydrothermale</name>
    <dbReference type="NCBI Taxonomy" id="3111907"/>
    <lineage>
        <taxon>Bacteria</taxon>
        <taxon>Pseudomonadati</taxon>
        <taxon>Pseudomonadota</taxon>
        <taxon>Alphaproteobacteria</taxon>
        <taxon>Rhodobacterales</taxon>
        <taxon>Roseobacteraceae</taxon>
        <taxon>Mesobacterium</taxon>
    </lineage>
</organism>
<evidence type="ECO:0000313" key="1">
    <source>
        <dbReference type="EMBL" id="MEC3863428.1"/>
    </source>
</evidence>
<dbReference type="RefSeq" id="WP_326299528.1">
    <property type="nucleotide sequence ID" value="NZ_JAYLLH010000062.1"/>
</dbReference>
<reference evidence="1 2" key="1">
    <citation type="submission" date="2024-01" db="EMBL/GenBank/DDBJ databases">
        <title>Mesobacterium rodlantinim sp. nov., isolated from shallow sea hydrothermal systems off Kueishantao Island.</title>
        <authorList>
            <person name="Su Z."/>
            <person name="Tang K."/>
        </authorList>
    </citation>
    <scope>NUCLEOTIDE SEQUENCE [LARGE SCALE GENOMIC DNA]</scope>
    <source>
        <strain evidence="1 2">TK19101</strain>
    </source>
</reference>
<name>A0ABU6HLV0_9RHOB</name>
<evidence type="ECO:0000313" key="2">
    <source>
        <dbReference type="Proteomes" id="UP001348149"/>
    </source>
</evidence>
<gene>
    <name evidence="1" type="ORF">VK792_19280</name>
</gene>
<dbReference type="EMBL" id="JAYLLH010000062">
    <property type="protein sequence ID" value="MEC3863428.1"/>
    <property type="molecule type" value="Genomic_DNA"/>
</dbReference>
<accession>A0ABU6HLV0</accession>
<sequence length="218" mass="25009">MAEIKTKLFQKNFTTSPRRISPAILSLCQEINADAEPVVVPVKPDTGAIPSECFYNVTERIKRDGGSMVYGWTIWEWSRVFIEAEHHAVWEKDGELLDITPKENRERKIVFLPDPNADYDFEGNRRRINVKRSLGRFASVDKWIAATDAFQQAVEDNSVGRLAHFDPMVMQAHQQAMMDAWAEVVLDLAYETKPRDRCICASGLEFRKCCSKLIRIQT</sequence>
<protein>
    <submittedName>
        <fullName evidence="1">Uncharacterized protein</fullName>
    </submittedName>
</protein>
<proteinExistence type="predicted"/>
<comment type="caution">
    <text evidence="1">The sequence shown here is derived from an EMBL/GenBank/DDBJ whole genome shotgun (WGS) entry which is preliminary data.</text>
</comment>